<name>A0ABQ7IMI1_9HELO</name>
<evidence type="ECO:0008006" key="4">
    <source>
        <dbReference type="Google" id="ProtNLM"/>
    </source>
</evidence>
<dbReference type="PANTHER" id="PTHR45681">
    <property type="entry name" value="POLYKETIDE SYNTHASE 44-RELATED"/>
    <property type="match status" value="1"/>
</dbReference>
<organism evidence="2 3">
    <name type="scientific">Botrytis deweyae</name>
    <dbReference type="NCBI Taxonomy" id="2478750"/>
    <lineage>
        <taxon>Eukaryota</taxon>
        <taxon>Fungi</taxon>
        <taxon>Dikarya</taxon>
        <taxon>Ascomycota</taxon>
        <taxon>Pezizomycotina</taxon>
        <taxon>Leotiomycetes</taxon>
        <taxon>Helotiales</taxon>
        <taxon>Sclerotiniaceae</taxon>
        <taxon>Botrytis</taxon>
    </lineage>
</organism>
<dbReference type="Proteomes" id="UP000783213">
    <property type="component" value="Unassembled WGS sequence"/>
</dbReference>
<reference evidence="2 3" key="1">
    <citation type="journal article" date="2020" name="Genome Biol. Evol.">
        <title>Comparative genomics of Sclerotiniaceae.</title>
        <authorList>
            <person name="Valero Jimenez C.A."/>
            <person name="Steentjes M."/>
            <person name="Scholten O.E."/>
            <person name="Van Kan J.A.L."/>
        </authorList>
    </citation>
    <scope>NUCLEOTIDE SEQUENCE [LARGE SCALE GENOMIC DNA]</scope>
    <source>
        <strain evidence="2 3">B1</strain>
    </source>
</reference>
<keyword evidence="3" id="KW-1185">Reference proteome</keyword>
<evidence type="ECO:0000313" key="2">
    <source>
        <dbReference type="EMBL" id="KAF7928650.1"/>
    </source>
</evidence>
<dbReference type="Pfam" id="PF13489">
    <property type="entry name" value="Methyltransf_23"/>
    <property type="match status" value="1"/>
</dbReference>
<protein>
    <recommendedName>
        <fullName evidence="4">Methyltransferase type 11 domain-containing protein</fullName>
    </recommendedName>
</protein>
<dbReference type="RefSeq" id="XP_038810429.1">
    <property type="nucleotide sequence ID" value="XM_038953328.1"/>
</dbReference>
<dbReference type="InterPro" id="IPR050444">
    <property type="entry name" value="Polyketide_Synthase"/>
</dbReference>
<dbReference type="SUPFAM" id="SSF53335">
    <property type="entry name" value="S-adenosyl-L-methionine-dependent methyltransferases"/>
    <property type="match status" value="1"/>
</dbReference>
<gene>
    <name evidence="2" type="ORF">EAE98_005706</name>
</gene>
<dbReference type="EMBL" id="RCSX01000011">
    <property type="protein sequence ID" value="KAF7928650.1"/>
    <property type="molecule type" value="Genomic_DNA"/>
</dbReference>
<evidence type="ECO:0000313" key="3">
    <source>
        <dbReference type="Proteomes" id="UP000783213"/>
    </source>
</evidence>
<dbReference type="PANTHER" id="PTHR45681:SF6">
    <property type="entry name" value="POLYKETIDE SYNTHASE 37"/>
    <property type="match status" value="1"/>
</dbReference>
<sequence length="167" mass="18717">MHSYGGLTGSSSIEDLTKLYRESCRMGLFERARGILIDSKTIFMTLDIEKYLMKQGLEGSSFDIVVASNVLHAVILHKETMKSVTSLLKPGGHLLLLETTRQWSRSQFVMCGLLGWWLGFDDGRKYASIIAERPWHTLLQNTGYSGLDSRITSRATSVKLDTIQTIA</sequence>
<proteinExistence type="predicted"/>
<keyword evidence="1" id="KW-0808">Transferase</keyword>
<accession>A0ABQ7IMI1</accession>
<dbReference type="InterPro" id="IPR029063">
    <property type="entry name" value="SAM-dependent_MTases_sf"/>
</dbReference>
<comment type="caution">
    <text evidence="2">The sequence shown here is derived from an EMBL/GenBank/DDBJ whole genome shotgun (WGS) entry which is preliminary data.</text>
</comment>
<evidence type="ECO:0000256" key="1">
    <source>
        <dbReference type="ARBA" id="ARBA00022679"/>
    </source>
</evidence>
<dbReference type="Gene3D" id="3.40.50.150">
    <property type="entry name" value="Vaccinia Virus protein VP39"/>
    <property type="match status" value="1"/>
</dbReference>
<dbReference type="GeneID" id="62232480"/>